<accession>A0A6M3L9T8</accession>
<proteinExistence type="predicted"/>
<sequence length="105" mass="12442">MSELTREQEEYVKENCEPVDLEGMYKEMLDECYGTVQICGMEYDASYVLKEIDPTAYRCGMSDYEYCEELMEIDGEYYMPNDVEMALEELADLQEEEEEEEEDDD</sequence>
<protein>
    <submittedName>
        <fullName evidence="1">Uncharacterized protein</fullName>
    </submittedName>
</protein>
<gene>
    <name evidence="1" type="ORF">MM415B03310_0016</name>
</gene>
<name>A0A6M3L9T8_9ZZZZ</name>
<dbReference type="AlphaFoldDB" id="A0A6M3L9T8"/>
<reference evidence="1" key="1">
    <citation type="submission" date="2020-03" db="EMBL/GenBank/DDBJ databases">
        <title>The deep terrestrial virosphere.</title>
        <authorList>
            <person name="Holmfeldt K."/>
            <person name="Nilsson E."/>
            <person name="Simone D."/>
            <person name="Lopez-Fernandez M."/>
            <person name="Wu X."/>
            <person name="de Brujin I."/>
            <person name="Lundin D."/>
            <person name="Andersson A."/>
            <person name="Bertilsson S."/>
            <person name="Dopson M."/>
        </authorList>
    </citation>
    <scope>NUCLEOTIDE SEQUENCE</scope>
    <source>
        <strain evidence="1">MM415B03310</strain>
    </source>
</reference>
<dbReference type="EMBL" id="MT143002">
    <property type="protein sequence ID" value="QJA91646.1"/>
    <property type="molecule type" value="Genomic_DNA"/>
</dbReference>
<organism evidence="1">
    <name type="scientific">viral metagenome</name>
    <dbReference type="NCBI Taxonomy" id="1070528"/>
    <lineage>
        <taxon>unclassified sequences</taxon>
        <taxon>metagenomes</taxon>
        <taxon>organismal metagenomes</taxon>
    </lineage>
</organism>
<evidence type="ECO:0000313" key="1">
    <source>
        <dbReference type="EMBL" id="QJA91646.1"/>
    </source>
</evidence>